<keyword evidence="3" id="KW-1032">Host cell membrane</keyword>
<accession>Q699U5</accession>
<evidence type="ECO:0000256" key="8">
    <source>
        <dbReference type="ARBA" id="ARBA00023136"/>
    </source>
</evidence>
<keyword evidence="6" id="KW-1043">Host membrane</keyword>
<dbReference type="Proteomes" id="UP000259632">
    <property type="component" value="Segment"/>
</dbReference>
<dbReference type="InterPro" id="IPR027481">
    <property type="entry name" value="HIV-1_Nef_core_sf"/>
</dbReference>
<keyword evidence="8" id="KW-0472">Membrane</keyword>
<dbReference type="InterPro" id="IPR001558">
    <property type="entry name" value="HIV_Nef"/>
</dbReference>
<dbReference type="EMBL" id="AY523867">
    <property type="protein sequence ID" value="AAT68815.1"/>
    <property type="molecule type" value="Genomic_RNA"/>
</dbReference>
<evidence type="ECO:0000256" key="10">
    <source>
        <dbReference type="ARBA" id="ARBA00023288"/>
    </source>
</evidence>
<reference evidence="12 13" key="1">
    <citation type="journal article" date="2004" name="J. Virol.">
        <title>New simian immunodeficiency virus infecting De Brazza's monkeys (Cercopithecus neglectus): evidence for a cercopithecus monkey virus clade.</title>
        <authorList>
            <person name="Bibollet-Ruche F."/>
            <person name="Bailes E."/>
            <person name="Gao F."/>
            <person name="Pourrut X."/>
            <person name="Barlow K.L."/>
            <person name="Clewley J.P."/>
            <person name="Mwenda J.M."/>
            <person name="Langat D.K."/>
            <person name="Chege G.K."/>
            <person name="McClure H.M."/>
            <person name="Mpoudi-Ngole E."/>
            <person name="Delaporte E."/>
            <person name="Peeters M."/>
            <person name="Shaw G.M."/>
            <person name="Sharp P.M."/>
            <person name="Hahn B.H."/>
        </authorList>
    </citation>
    <scope>NUCLEOTIDE SEQUENCE [LARGE SCALE GENOMIC DNA]</scope>
    <source>
        <strain evidence="12 13">SIVsyk-KE51</strain>
    </source>
</reference>
<organismHost>
    <name type="scientific">Pan troglodytes</name>
    <name type="common">Chimpanzee</name>
    <dbReference type="NCBI Taxonomy" id="9598"/>
</organismHost>
<evidence type="ECO:0000256" key="2">
    <source>
        <dbReference type="ARBA" id="ARBA00013526"/>
    </source>
</evidence>
<organismHost>
    <name type="scientific">Cercopithecidae</name>
    <name type="common">Old World monkeys</name>
    <dbReference type="NCBI Taxonomy" id="9527"/>
</organismHost>
<organism evidence="12 13">
    <name type="scientific">Simian immunodeficiency virus</name>
    <name type="common">SIV</name>
    <dbReference type="NCBI Taxonomy" id="11723"/>
    <lineage>
        <taxon>Viruses</taxon>
        <taxon>Riboviria</taxon>
        <taxon>Pararnavirae</taxon>
        <taxon>Artverviricota</taxon>
        <taxon>Revtraviricetes</taxon>
        <taxon>Ortervirales</taxon>
        <taxon>Retroviridae</taxon>
        <taxon>Orthoretrovirinae</taxon>
        <taxon>Lentivirus</taxon>
        <taxon>Lentivirus simimdef</taxon>
    </lineage>
</organism>
<dbReference type="Gene3D" id="3.30.62.10">
    <property type="entry name" value="Nef Regulatory Factor"/>
    <property type="match status" value="1"/>
</dbReference>
<evidence type="ECO:0000313" key="13">
    <source>
        <dbReference type="Proteomes" id="UP000259632"/>
    </source>
</evidence>
<keyword evidence="7 11" id="KW-0843">Virulence</keyword>
<evidence type="ECO:0000256" key="6">
    <source>
        <dbReference type="ARBA" id="ARBA00022870"/>
    </source>
</evidence>
<evidence type="ECO:0000256" key="11">
    <source>
        <dbReference type="RuleBase" id="RU000344"/>
    </source>
</evidence>
<evidence type="ECO:0000256" key="3">
    <source>
        <dbReference type="ARBA" id="ARBA00022511"/>
    </source>
</evidence>
<comment type="similarity">
    <text evidence="1 11">Belongs to the lentivirus primate group Nef protein family.</text>
</comment>
<dbReference type="SUPFAM" id="SSF55671">
    <property type="entry name" value="Regulatory factor Nef"/>
    <property type="match status" value="1"/>
</dbReference>
<protein>
    <recommendedName>
        <fullName evidence="2 11">Protein Nef</fullName>
    </recommendedName>
</protein>
<keyword evidence="9 11" id="KW-0899">Viral immunoevasion</keyword>
<keyword evidence="5 11" id="KW-0519">Myristate</keyword>
<dbReference type="Pfam" id="PF00469">
    <property type="entry name" value="F-protein"/>
    <property type="match status" value="1"/>
</dbReference>
<sequence length="228" mass="26616">MGSQSSKKQPSRWDEKWRTRWWPFGKPYSPMPDELLRMSQPYHEDFDRGWRSTLTEPILDPKRDFDSGGKKWNAGDICHDEGDEDLVGFPVLPQVPLRPLTYKLAIDLSHFIKRKGGLQGMFFCQKRHEILQLYLKNEHGVIDDITYTSGPGTRYPLIFGWLWELAPNEIEGYLVDEEDTLMMHPAAGVGASEDPHRENLMWNFNPHLAYTPGWEMARQQLERQTGKR</sequence>
<proteinExistence type="inferred from homology"/>
<dbReference type="GO" id="GO:0005525">
    <property type="term" value="F:GTP binding"/>
    <property type="evidence" value="ECO:0007669"/>
    <property type="project" value="InterPro"/>
</dbReference>
<keyword evidence="10 11" id="KW-0449">Lipoprotein</keyword>
<evidence type="ECO:0000256" key="1">
    <source>
        <dbReference type="ARBA" id="ARBA00006933"/>
    </source>
</evidence>
<evidence type="ECO:0000256" key="7">
    <source>
        <dbReference type="ARBA" id="ARBA00023026"/>
    </source>
</evidence>
<evidence type="ECO:0000313" key="12">
    <source>
        <dbReference type="EMBL" id="AAT68815.1"/>
    </source>
</evidence>
<evidence type="ECO:0000256" key="9">
    <source>
        <dbReference type="ARBA" id="ARBA00023280"/>
    </source>
</evidence>
<keyword evidence="4" id="KW-0945">Host-virus interaction</keyword>
<name>Q699U5_SIV</name>
<evidence type="ECO:0000256" key="4">
    <source>
        <dbReference type="ARBA" id="ARBA00022581"/>
    </source>
</evidence>
<evidence type="ECO:0000256" key="5">
    <source>
        <dbReference type="ARBA" id="ARBA00022707"/>
    </source>
</evidence>